<keyword evidence="3" id="KW-1185">Reference proteome</keyword>
<evidence type="ECO:0000313" key="2">
    <source>
        <dbReference type="EMBL" id="GET90498.1"/>
    </source>
</evidence>
<feature type="region of interest" description="Disordered" evidence="1">
    <location>
        <begin position="360"/>
        <end position="379"/>
    </location>
</feature>
<dbReference type="VEuPathDB" id="TriTrypDB:LtaPh_2921800"/>
<sequence length="736" mass="77610">MGGALCTVKPHVGSHRDQPVAPQYVTHESDGISWDVPRPSSDAPPDTSSAPGPRVLKHVGTTALAHNVESNSNIKACKNSASSYPHSLPRSLVRPLPPSSSSSILNLQSTQTPSHALSIGMAEATATDVPHSASSMPEMEMSANSSCSAFSLYSADSSTTELPLPPPRVLESLTSLRAVKPTKEPPARHMDRSKGSTLQHSSAISGASLMTTCLSPKAAASTPAPPVTSPLAKNFFVPQNFREYSGSAASKCIDKTSGNDPPQAAAGSFATSSSITTAAAAAQIVSSALLDVSFDSRAFAVNDAATSTEIQRLGIRLWELQRGHQELGVGREVSALLSSRNSGGNSASCTQNLFLDASKGISEAPPGASTASLESAPKSVESSLSEQVLARRQVHDETMKFVNLIQEIHDSRAAGQAGYTWFRWKDVPPKTNSSEVGAATGDTTGASPSSASENAPLSGHRCDVPVGSAANYLQHRSLLRRRDPTSSHVHWVPFEMRESDFRTGNSITPVCFCGYQSTAVLPYGTGLTHNRDHYPAVNMEVFTANSQRFLEVGVSCAVTPSFADTPPLPSITPSAYRASTLGADADKDSTHCFIDSKGPLSSSAGTITSTSLNSFSSDSISFCPIHVAHRPVSILVRGKGKGSEGTIFSPPRRALPEPMQVDVPATATTGSASAKLSSAQLPLLDTPHPTGDGSSCESGRQLIINSKVPHRRQLAKRALEDNKLFFEMFSKRRSLT</sequence>
<gene>
    <name evidence="2" type="ORF">LtaPh_2921800</name>
</gene>
<proteinExistence type="predicted"/>
<dbReference type="Proteomes" id="UP000419144">
    <property type="component" value="Unassembled WGS sequence"/>
</dbReference>
<feature type="compositionally biased region" description="Polar residues" evidence="1">
    <location>
        <begin position="430"/>
        <end position="455"/>
    </location>
</feature>
<dbReference type="OrthoDB" id="267580at2759"/>
<accession>A0A640KMC0</accession>
<feature type="compositionally biased region" description="Low complexity" evidence="1">
    <location>
        <begin position="37"/>
        <end position="53"/>
    </location>
</feature>
<feature type="region of interest" description="Disordered" evidence="1">
    <location>
        <begin position="1"/>
        <end position="54"/>
    </location>
</feature>
<dbReference type="EMBL" id="BLBS01000041">
    <property type="protein sequence ID" value="GET90498.1"/>
    <property type="molecule type" value="Genomic_DNA"/>
</dbReference>
<evidence type="ECO:0000256" key="1">
    <source>
        <dbReference type="SAM" id="MobiDB-lite"/>
    </source>
</evidence>
<reference evidence="2" key="1">
    <citation type="submission" date="2019-11" db="EMBL/GenBank/DDBJ databases">
        <title>Leishmania tarentolae CDS.</title>
        <authorList>
            <person name="Goto Y."/>
            <person name="Yamagishi J."/>
        </authorList>
    </citation>
    <scope>NUCLEOTIDE SEQUENCE [LARGE SCALE GENOMIC DNA]</scope>
    <source>
        <strain evidence="2">Parrot Tar II</strain>
    </source>
</reference>
<evidence type="ECO:0000313" key="3">
    <source>
        <dbReference type="Proteomes" id="UP000419144"/>
    </source>
</evidence>
<feature type="region of interest" description="Disordered" evidence="1">
    <location>
        <begin position="430"/>
        <end position="460"/>
    </location>
</feature>
<comment type="caution">
    <text evidence="2">The sequence shown here is derived from an EMBL/GenBank/DDBJ whole genome shotgun (WGS) entry which is preliminary data.</text>
</comment>
<name>A0A640KMC0_LEITA</name>
<dbReference type="AlphaFoldDB" id="A0A640KMC0"/>
<organism evidence="2 3">
    <name type="scientific">Leishmania tarentolae</name>
    <name type="common">Sauroleishmania tarentolae</name>
    <dbReference type="NCBI Taxonomy" id="5689"/>
    <lineage>
        <taxon>Eukaryota</taxon>
        <taxon>Discoba</taxon>
        <taxon>Euglenozoa</taxon>
        <taxon>Kinetoplastea</taxon>
        <taxon>Metakinetoplastina</taxon>
        <taxon>Trypanosomatida</taxon>
        <taxon>Trypanosomatidae</taxon>
        <taxon>Leishmaniinae</taxon>
        <taxon>Leishmania</taxon>
        <taxon>lizard Leishmania</taxon>
    </lineage>
</organism>
<protein>
    <submittedName>
        <fullName evidence="2">Uncharacterized protein</fullName>
    </submittedName>
</protein>